<comment type="subcellular location">
    <subcellularLocation>
        <location evidence="1 3">Nucleus</location>
    </subcellularLocation>
</comment>
<name>A0A1C7NGK9_9FUNG</name>
<feature type="domain" description="DDT" evidence="5">
    <location>
        <begin position="343"/>
        <end position="403"/>
    </location>
</feature>
<keyword evidence="8" id="KW-1185">Reference proteome</keyword>
<dbReference type="AlphaFoldDB" id="A0A1C7NGK9"/>
<dbReference type="PANTHER" id="PTHR32075">
    <property type="entry name" value="ISWI CHROMATIN-REMODELING COMPLEX SUBUNIT YPL216W-RELATED"/>
    <property type="match status" value="1"/>
</dbReference>
<dbReference type="SMART" id="SM00571">
    <property type="entry name" value="DDT"/>
    <property type="match status" value="1"/>
</dbReference>
<dbReference type="OrthoDB" id="332390at2759"/>
<dbReference type="GO" id="GO:0031509">
    <property type="term" value="P:subtelomeric heterochromatin formation"/>
    <property type="evidence" value="ECO:0007669"/>
    <property type="project" value="TreeGrafter"/>
</dbReference>
<dbReference type="Pfam" id="PF02791">
    <property type="entry name" value="DDT"/>
    <property type="match status" value="1"/>
</dbReference>
<protein>
    <submittedName>
        <fullName evidence="7">Imitation switch two complex protein 1</fullName>
    </submittedName>
</protein>
<evidence type="ECO:0000256" key="3">
    <source>
        <dbReference type="PROSITE-ProRule" id="PRU00475"/>
    </source>
</evidence>
<dbReference type="GO" id="GO:0000785">
    <property type="term" value="C:chromatin"/>
    <property type="evidence" value="ECO:0007669"/>
    <property type="project" value="UniProtKB-ARBA"/>
</dbReference>
<dbReference type="Pfam" id="PF15613">
    <property type="entry name" value="WSD"/>
    <property type="match status" value="1"/>
</dbReference>
<dbReference type="PROSITE" id="PS51136">
    <property type="entry name" value="WAC"/>
    <property type="match status" value="1"/>
</dbReference>
<feature type="compositionally biased region" description="Low complexity" evidence="4">
    <location>
        <begin position="435"/>
        <end position="447"/>
    </location>
</feature>
<gene>
    <name evidence="7" type="primary">ITC1</name>
    <name evidence="7" type="ORF">A0J61_05440</name>
</gene>
<evidence type="ECO:0000313" key="8">
    <source>
        <dbReference type="Proteomes" id="UP000093000"/>
    </source>
</evidence>
<dbReference type="STRING" id="101091.A0A1C7NGK9"/>
<dbReference type="InParanoid" id="A0A1C7NGK9"/>
<dbReference type="InterPro" id="IPR028941">
    <property type="entry name" value="WHIM2_dom"/>
</dbReference>
<dbReference type="PANTHER" id="PTHR32075:SF6">
    <property type="entry name" value="ISWI CHROMATIN-REMODELING COMPLEX SUBUNIT YPL216W-RELATED"/>
    <property type="match status" value="1"/>
</dbReference>
<evidence type="ECO:0000256" key="2">
    <source>
        <dbReference type="ARBA" id="ARBA00023242"/>
    </source>
</evidence>
<feature type="region of interest" description="Disordered" evidence="4">
    <location>
        <begin position="255"/>
        <end position="274"/>
    </location>
</feature>
<dbReference type="Proteomes" id="UP000093000">
    <property type="component" value="Unassembled WGS sequence"/>
</dbReference>
<evidence type="ECO:0000259" key="6">
    <source>
        <dbReference type="PROSITE" id="PS51136"/>
    </source>
</evidence>
<dbReference type="InterPro" id="IPR018501">
    <property type="entry name" value="DDT_dom"/>
</dbReference>
<feature type="compositionally biased region" description="Basic and acidic residues" evidence="4">
    <location>
        <begin position="602"/>
        <end position="615"/>
    </location>
</feature>
<dbReference type="EMBL" id="LUGH01000293">
    <property type="protein sequence ID" value="OBZ86514.1"/>
    <property type="molecule type" value="Genomic_DNA"/>
</dbReference>
<feature type="compositionally biased region" description="Basic and acidic residues" evidence="4">
    <location>
        <begin position="666"/>
        <end position="694"/>
    </location>
</feature>
<accession>A0A1C7NGK9</accession>
<dbReference type="Pfam" id="PF10537">
    <property type="entry name" value="WAC_Acf1_DNA_bd"/>
    <property type="match status" value="1"/>
</dbReference>
<proteinExistence type="predicted"/>
<feature type="region of interest" description="Disordered" evidence="4">
    <location>
        <begin position="470"/>
        <end position="491"/>
    </location>
</feature>
<dbReference type="GO" id="GO:0000781">
    <property type="term" value="C:chromosome, telomeric region"/>
    <property type="evidence" value="ECO:0007669"/>
    <property type="project" value="GOC"/>
</dbReference>
<comment type="caution">
    <text evidence="7">The sequence shown here is derived from an EMBL/GenBank/DDBJ whole genome shotgun (WGS) entry which is preliminary data.</text>
</comment>
<keyword evidence="2 3" id="KW-0539">Nucleus</keyword>
<feature type="region of interest" description="Disordered" evidence="4">
    <location>
        <begin position="602"/>
        <end position="694"/>
    </location>
</feature>
<organism evidence="7 8">
    <name type="scientific">Choanephora cucurbitarum</name>
    <dbReference type="NCBI Taxonomy" id="101091"/>
    <lineage>
        <taxon>Eukaryota</taxon>
        <taxon>Fungi</taxon>
        <taxon>Fungi incertae sedis</taxon>
        <taxon>Mucoromycota</taxon>
        <taxon>Mucoromycotina</taxon>
        <taxon>Mucoromycetes</taxon>
        <taxon>Mucorales</taxon>
        <taxon>Mucorineae</taxon>
        <taxon>Choanephoraceae</taxon>
        <taxon>Choanephoroideae</taxon>
        <taxon>Choanephora</taxon>
    </lineage>
</organism>
<evidence type="ECO:0000256" key="4">
    <source>
        <dbReference type="SAM" id="MobiDB-lite"/>
    </source>
</evidence>
<sequence length="916" mass="105482">MPLLKRKRFEPVKTPVYDETKKESRNSTAWYLPSSKEIFTDYSEYLKRISLYRRPIWQCEFTGKSSLTFKQALESEKAEKERVSDKLPEPLQKRVLMHLQFQTSRLDAVVDNVYQQFVNRFVKGEPVNCVWDDNHTYNARILEENVRPEKDGKENTADAEYYKVQLIDENSEGIDQDDCIKIVPADKIKRDRFAFSKNFLKKFIKEYTTKDTYIGAPWIIREDIAEKFNIDTTLPDDLQVARDKVYMKSRKKRNEANASLAGEANGNTTEDQVLPSIDTKKVEGILKYPMEDLNVPVYRRDPSGLGKITDMTPGTPNSNAEAQNPTGGMPLYPSPKTQSVVPDDCFGSFLMVWSFLNVFSQPLKLSPFSLDDFENALSYPGNSSIMTESNVALLNAIIKQRDRLKKESLGHGSTAMAAALSLYGSGYQASRSNLPSSGHPYSSEPSSQYNSEDEDDQHVWKARPAIQRRESTVERGCGSGEVEAVGSNWDNGTVDTAEERIGWEDILIGFVNQLAPMELLDDLDRILSTLVPSSSSTLEEREEAYATLSIRDKIKLFELLLSVANESFVIKNYLDECQEQMTELRKQKIDISREKKRINAERRELDEKQNDENNHPLENQGLDSSSSDSEDNLDASDDEDSDLRRAQRQAEHLSRHESRQAAMKRHQAEREQREAKRMKLHHLQREEARARNQEIKIRNEARKRLDEDERAVLRKDEQVERDLRKYNTHRIKPLGRDKFYNRYYYLDDIGGTLLHGSGKLFVQCPSDTDIYILQERDFEESIDKTIPLPCGRGGGIKFVKQLMEAQGFSSEAKFLLERIEALKTGDTIKAKEWWHCYAEPEDIQKLLEWLNPKGVREFRLKREIEKQLSNIMNGMKKRAADQASLNKFETTRRNTRSKAIPQFPLGSWLAYVNKLA</sequence>
<reference evidence="7 8" key="1">
    <citation type="submission" date="2016-03" db="EMBL/GenBank/DDBJ databases">
        <title>Choanephora cucurbitarum.</title>
        <authorList>
            <person name="Min B."/>
            <person name="Park H."/>
            <person name="Park J.-H."/>
            <person name="Shin H.-D."/>
            <person name="Choi I.-G."/>
        </authorList>
    </citation>
    <scope>NUCLEOTIDE SEQUENCE [LARGE SCALE GENOMIC DNA]</scope>
    <source>
        <strain evidence="7 8">KUS-F28377</strain>
    </source>
</reference>
<feature type="compositionally biased region" description="Basic and acidic residues" evidence="4">
    <location>
        <begin position="642"/>
        <end position="659"/>
    </location>
</feature>
<evidence type="ECO:0000313" key="7">
    <source>
        <dbReference type="EMBL" id="OBZ86514.1"/>
    </source>
</evidence>
<dbReference type="InterPro" id="IPR013136">
    <property type="entry name" value="WSTF_Acf1_Cbp146"/>
</dbReference>
<dbReference type="PROSITE" id="PS50827">
    <property type="entry name" value="DDT"/>
    <property type="match status" value="1"/>
</dbReference>
<feature type="region of interest" description="Disordered" evidence="4">
    <location>
        <begin position="431"/>
        <end position="458"/>
    </location>
</feature>
<feature type="compositionally biased region" description="Acidic residues" evidence="4">
    <location>
        <begin position="628"/>
        <end position="641"/>
    </location>
</feature>
<dbReference type="GO" id="GO:0005634">
    <property type="term" value="C:nucleus"/>
    <property type="evidence" value="ECO:0007669"/>
    <property type="project" value="UniProtKB-SubCell"/>
</dbReference>
<feature type="domain" description="WAC" evidence="6">
    <location>
        <begin position="27"/>
        <end position="134"/>
    </location>
</feature>
<evidence type="ECO:0000259" key="5">
    <source>
        <dbReference type="PROSITE" id="PS50827"/>
    </source>
</evidence>
<evidence type="ECO:0000256" key="1">
    <source>
        <dbReference type="ARBA" id="ARBA00004123"/>
    </source>
</evidence>